<evidence type="ECO:0000256" key="9">
    <source>
        <dbReference type="ARBA" id="ARBA00023136"/>
    </source>
</evidence>
<dbReference type="GO" id="GO:0006784">
    <property type="term" value="P:heme A biosynthetic process"/>
    <property type="evidence" value="ECO:0007669"/>
    <property type="project" value="InterPro"/>
</dbReference>
<dbReference type="InterPro" id="IPR050450">
    <property type="entry name" value="COX15/CtaA_HemeA_synthase"/>
</dbReference>
<dbReference type="GO" id="GO:0046872">
    <property type="term" value="F:metal ion binding"/>
    <property type="evidence" value="ECO:0007669"/>
    <property type="project" value="UniProtKB-KW"/>
</dbReference>
<protein>
    <recommendedName>
        <fullName evidence="14">Cytochrome oxidase assembly protein</fullName>
    </recommendedName>
</protein>
<dbReference type="PANTHER" id="PTHR35457">
    <property type="entry name" value="HEME A SYNTHASE"/>
    <property type="match status" value="1"/>
</dbReference>
<evidence type="ECO:0000313" key="13">
    <source>
        <dbReference type="EMBL" id="SVB45942.1"/>
    </source>
</evidence>
<proteinExistence type="predicted"/>
<keyword evidence="5 12" id="KW-1133">Transmembrane helix</keyword>
<evidence type="ECO:0000256" key="3">
    <source>
        <dbReference type="ARBA" id="ARBA00022692"/>
    </source>
</evidence>
<evidence type="ECO:0000256" key="2">
    <source>
        <dbReference type="ARBA" id="ARBA00022475"/>
    </source>
</evidence>
<feature type="transmembrane region" description="Helical" evidence="12">
    <location>
        <begin position="85"/>
        <end position="105"/>
    </location>
</feature>
<evidence type="ECO:0000256" key="11">
    <source>
        <dbReference type="ARBA" id="ARBA00023444"/>
    </source>
</evidence>
<feature type="transmembrane region" description="Helical" evidence="12">
    <location>
        <begin position="190"/>
        <end position="209"/>
    </location>
</feature>
<keyword evidence="8" id="KW-0350">Heme biosynthesis</keyword>
<dbReference type="InterPro" id="IPR003780">
    <property type="entry name" value="COX15/CtaA_fam"/>
</dbReference>
<organism evidence="13">
    <name type="scientific">marine metagenome</name>
    <dbReference type="NCBI Taxonomy" id="408172"/>
    <lineage>
        <taxon>unclassified sequences</taxon>
        <taxon>metagenomes</taxon>
        <taxon>ecological metagenomes</taxon>
    </lineage>
</organism>
<keyword evidence="3 12" id="KW-0812">Transmembrane</keyword>
<evidence type="ECO:0000256" key="1">
    <source>
        <dbReference type="ARBA" id="ARBA00004141"/>
    </source>
</evidence>
<evidence type="ECO:0000256" key="5">
    <source>
        <dbReference type="ARBA" id="ARBA00022989"/>
    </source>
</evidence>
<dbReference type="GO" id="GO:0016020">
    <property type="term" value="C:membrane"/>
    <property type="evidence" value="ECO:0007669"/>
    <property type="project" value="UniProtKB-SubCell"/>
</dbReference>
<comment type="subcellular location">
    <subcellularLocation>
        <location evidence="1">Membrane</location>
        <topology evidence="1">Multi-pass membrane protein</topology>
    </subcellularLocation>
</comment>
<feature type="transmembrane region" description="Helical" evidence="12">
    <location>
        <begin position="149"/>
        <end position="169"/>
    </location>
</feature>
<evidence type="ECO:0000256" key="12">
    <source>
        <dbReference type="SAM" id="Phobius"/>
    </source>
</evidence>
<accession>A0A382E6I0</accession>
<keyword evidence="4" id="KW-0479">Metal-binding</keyword>
<evidence type="ECO:0000256" key="8">
    <source>
        <dbReference type="ARBA" id="ARBA00023133"/>
    </source>
</evidence>
<evidence type="ECO:0000256" key="10">
    <source>
        <dbReference type="ARBA" id="ARBA00023157"/>
    </source>
</evidence>
<keyword evidence="2" id="KW-1003">Cell membrane</keyword>
<evidence type="ECO:0008006" key="14">
    <source>
        <dbReference type="Google" id="ProtNLM"/>
    </source>
</evidence>
<reference evidence="13" key="1">
    <citation type="submission" date="2018-05" db="EMBL/GenBank/DDBJ databases">
        <authorList>
            <person name="Lanie J.A."/>
            <person name="Ng W.-L."/>
            <person name="Kazmierczak K.M."/>
            <person name="Andrzejewski T.M."/>
            <person name="Davidsen T.M."/>
            <person name="Wayne K.J."/>
            <person name="Tettelin H."/>
            <person name="Glass J.I."/>
            <person name="Rusch D."/>
            <person name="Podicherti R."/>
            <person name="Tsui H.-C.T."/>
            <person name="Winkler M.E."/>
        </authorList>
    </citation>
    <scope>NUCLEOTIDE SEQUENCE</scope>
</reference>
<keyword evidence="10" id="KW-1015">Disulfide bond</keyword>
<feature type="transmembrane region" description="Helical" evidence="12">
    <location>
        <begin position="117"/>
        <end position="137"/>
    </location>
</feature>
<keyword evidence="7" id="KW-0408">Iron</keyword>
<dbReference type="EMBL" id="UINC01042809">
    <property type="protein sequence ID" value="SVB45942.1"/>
    <property type="molecule type" value="Genomic_DNA"/>
</dbReference>
<evidence type="ECO:0000256" key="6">
    <source>
        <dbReference type="ARBA" id="ARBA00023002"/>
    </source>
</evidence>
<dbReference type="Pfam" id="PF02628">
    <property type="entry name" value="COX15-CtaA"/>
    <property type="match status" value="1"/>
</dbReference>
<keyword evidence="6" id="KW-0560">Oxidoreductase</keyword>
<feature type="transmembrane region" description="Helical" evidence="12">
    <location>
        <begin position="278"/>
        <end position="298"/>
    </location>
</feature>
<comment type="pathway">
    <text evidence="11">Porphyrin-containing compound metabolism.</text>
</comment>
<evidence type="ECO:0000256" key="4">
    <source>
        <dbReference type="ARBA" id="ARBA00022723"/>
    </source>
</evidence>
<name>A0A382E6I0_9ZZZZ</name>
<feature type="transmembrane region" description="Helical" evidence="12">
    <location>
        <begin position="246"/>
        <end position="266"/>
    </location>
</feature>
<gene>
    <name evidence="13" type="ORF">METZ01_LOCUS198796</name>
</gene>
<evidence type="ECO:0000256" key="7">
    <source>
        <dbReference type="ARBA" id="ARBA00023004"/>
    </source>
</evidence>
<sequence length="343" mass="38325">MAGWYRSHQVPFMLAVIAFLIITTGGWIRISDAGESCPDWPTCFGSWGFDVSPEEQEEWWKENPDEIDSRGAGHRYTSDQIFTEWLHRLLVGIIGILVLYSHYTAWSLRDEIGKQVYNLHFIVTFLLVLQAVMGYITVDMDNEPWTVSLHLSLALFFTGSLIAVGLIWWQNQSGLPEYMRIDNPSDELKRLTGGTTLIVLVQLLVGAYLSSGYHRAACGIEFGDSWPLCDGKIIPNLSVLGLQIQFLHRILAVGVVGLLFWSSRWIKANHGKSVLSSFVDAALILFILNILLGGWYLISAGFTSEAVFTGSLSLLHLLLGVCTFLCLAWAYLLCALPSHNPKV</sequence>
<feature type="transmembrane region" description="Helical" evidence="12">
    <location>
        <begin position="310"/>
        <end position="334"/>
    </location>
</feature>
<dbReference type="AlphaFoldDB" id="A0A382E6I0"/>
<keyword evidence="9 12" id="KW-0472">Membrane</keyword>
<dbReference type="PANTHER" id="PTHR35457:SF1">
    <property type="entry name" value="HEME A SYNTHASE"/>
    <property type="match status" value="1"/>
</dbReference>
<feature type="transmembrane region" description="Helical" evidence="12">
    <location>
        <begin position="12"/>
        <end position="30"/>
    </location>
</feature>
<dbReference type="GO" id="GO:0016491">
    <property type="term" value="F:oxidoreductase activity"/>
    <property type="evidence" value="ECO:0007669"/>
    <property type="project" value="UniProtKB-KW"/>
</dbReference>